<feature type="region of interest" description="Disordered" evidence="1">
    <location>
        <begin position="1"/>
        <end position="60"/>
    </location>
</feature>
<dbReference type="EMBL" id="JAFIQS010000005">
    <property type="protein sequence ID" value="KAG5168774.1"/>
    <property type="molecule type" value="Genomic_DNA"/>
</dbReference>
<evidence type="ECO:0000256" key="1">
    <source>
        <dbReference type="SAM" id="MobiDB-lite"/>
    </source>
</evidence>
<sequence>MARTNVSPADYSGAHLGGQTARLNKYPVPTLPLKSTSEPGNHKDSPQVQTQHVAASTRSSTVSSRSFGVPLVNLAAFQGYHGNIEFTANGLPFVRSTYSSLSNWNRYP</sequence>
<protein>
    <submittedName>
        <fullName evidence="2">Uncharacterized protein</fullName>
    </submittedName>
</protein>
<dbReference type="AlphaFoldDB" id="A0A8H7Y016"/>
<evidence type="ECO:0000313" key="2">
    <source>
        <dbReference type="EMBL" id="KAG5168774.1"/>
    </source>
</evidence>
<name>A0A8H7Y016_PSICU</name>
<organism evidence="2">
    <name type="scientific">Psilocybe cubensis</name>
    <name type="common">Psychedelic mushroom</name>
    <name type="synonym">Stropharia cubensis</name>
    <dbReference type="NCBI Taxonomy" id="181762"/>
    <lineage>
        <taxon>Eukaryota</taxon>
        <taxon>Fungi</taxon>
        <taxon>Dikarya</taxon>
        <taxon>Basidiomycota</taxon>
        <taxon>Agaricomycotina</taxon>
        <taxon>Agaricomycetes</taxon>
        <taxon>Agaricomycetidae</taxon>
        <taxon>Agaricales</taxon>
        <taxon>Agaricineae</taxon>
        <taxon>Strophariaceae</taxon>
        <taxon>Psilocybe</taxon>
    </lineage>
</organism>
<gene>
    <name evidence="2" type="ORF">JR316_005326</name>
</gene>
<reference evidence="2" key="1">
    <citation type="submission" date="2021-02" db="EMBL/GenBank/DDBJ databases">
        <title>Psilocybe cubensis genome.</title>
        <authorList>
            <person name="Mckernan K.J."/>
            <person name="Crawford S."/>
            <person name="Trippe A."/>
            <person name="Kane L.T."/>
            <person name="Mclaughlin S."/>
        </authorList>
    </citation>
    <scope>NUCLEOTIDE SEQUENCE [LARGE SCALE GENOMIC DNA]</scope>
    <source>
        <strain evidence="2">MGC-MH-2018</strain>
    </source>
</reference>
<comment type="caution">
    <text evidence="2">The sequence shown here is derived from an EMBL/GenBank/DDBJ whole genome shotgun (WGS) entry which is preliminary data.</text>
</comment>
<proteinExistence type="predicted"/>
<accession>A0A8H7Y016</accession>